<comment type="caution">
    <text evidence="2">The sequence shown here is derived from an EMBL/GenBank/DDBJ whole genome shotgun (WGS) entry which is preliminary data.</text>
</comment>
<feature type="compositionally biased region" description="Polar residues" evidence="1">
    <location>
        <begin position="54"/>
        <end position="77"/>
    </location>
</feature>
<feature type="compositionally biased region" description="Polar residues" evidence="1">
    <location>
        <begin position="21"/>
        <end position="34"/>
    </location>
</feature>
<proteinExistence type="predicted"/>
<dbReference type="VEuPathDB" id="VectorBase:RSAN_025828"/>
<evidence type="ECO:0000313" key="2">
    <source>
        <dbReference type="EMBL" id="KAH7984348.1"/>
    </source>
</evidence>
<reference evidence="2" key="2">
    <citation type="submission" date="2021-09" db="EMBL/GenBank/DDBJ databases">
        <authorList>
            <person name="Jia N."/>
            <person name="Wang J."/>
            <person name="Shi W."/>
            <person name="Du L."/>
            <person name="Sun Y."/>
            <person name="Zhan W."/>
            <person name="Jiang J."/>
            <person name="Wang Q."/>
            <person name="Zhang B."/>
            <person name="Ji P."/>
            <person name="Sakyi L.B."/>
            <person name="Cui X."/>
            <person name="Yuan T."/>
            <person name="Jiang B."/>
            <person name="Yang W."/>
            <person name="Lam T.T.-Y."/>
            <person name="Chang Q."/>
            <person name="Ding S."/>
            <person name="Wang X."/>
            <person name="Zhu J."/>
            <person name="Ruan X."/>
            <person name="Zhao L."/>
            <person name="Wei J."/>
            <person name="Que T."/>
            <person name="Du C."/>
            <person name="Cheng J."/>
            <person name="Dai P."/>
            <person name="Han X."/>
            <person name="Huang E."/>
            <person name="Gao Y."/>
            <person name="Liu J."/>
            <person name="Shao H."/>
            <person name="Ye R."/>
            <person name="Li L."/>
            <person name="Wei W."/>
            <person name="Wang X."/>
            <person name="Wang C."/>
            <person name="Huo Q."/>
            <person name="Li W."/>
            <person name="Guo W."/>
            <person name="Chen H."/>
            <person name="Chen S."/>
            <person name="Zhou L."/>
            <person name="Zhou L."/>
            <person name="Ni X."/>
            <person name="Tian J."/>
            <person name="Zhou Y."/>
            <person name="Sheng Y."/>
            <person name="Liu T."/>
            <person name="Pan Y."/>
            <person name="Xia L."/>
            <person name="Li J."/>
            <person name="Zhao F."/>
            <person name="Cao W."/>
        </authorList>
    </citation>
    <scope>NUCLEOTIDE SEQUENCE</scope>
    <source>
        <strain evidence="2">Rsan-2018</strain>
        <tissue evidence="2">Larvae</tissue>
    </source>
</reference>
<name>A0A9D4TBI6_RHISA</name>
<sequence length="140" mass="14947">MRPPTDRLELSPPEPMAQPSGAAQTSPRTCSAQPSPDVDHWPPVSKHRGLPGASRTSSGTRYSQPSADANKDLSVSSHRNHRGSSRTPPSKNCSLTSPGTSRGSPVTNSRHLHEGGTQTTPSLGRRYPSRKNPARDKAAH</sequence>
<evidence type="ECO:0000313" key="3">
    <source>
        <dbReference type="Proteomes" id="UP000821837"/>
    </source>
</evidence>
<dbReference type="EMBL" id="JABSTV010001245">
    <property type="protein sequence ID" value="KAH7984348.1"/>
    <property type="molecule type" value="Genomic_DNA"/>
</dbReference>
<accession>A0A9D4TBI6</accession>
<feature type="compositionally biased region" description="Polar residues" evidence="1">
    <location>
        <begin position="85"/>
        <end position="109"/>
    </location>
</feature>
<feature type="region of interest" description="Disordered" evidence="1">
    <location>
        <begin position="1"/>
        <end position="140"/>
    </location>
</feature>
<dbReference type="AlphaFoldDB" id="A0A9D4TBI6"/>
<reference evidence="2" key="1">
    <citation type="journal article" date="2020" name="Cell">
        <title>Large-Scale Comparative Analyses of Tick Genomes Elucidate Their Genetic Diversity and Vector Capacities.</title>
        <authorList>
            <consortium name="Tick Genome and Microbiome Consortium (TIGMIC)"/>
            <person name="Jia N."/>
            <person name="Wang J."/>
            <person name="Shi W."/>
            <person name="Du L."/>
            <person name="Sun Y."/>
            <person name="Zhan W."/>
            <person name="Jiang J.F."/>
            <person name="Wang Q."/>
            <person name="Zhang B."/>
            <person name="Ji P."/>
            <person name="Bell-Sakyi L."/>
            <person name="Cui X.M."/>
            <person name="Yuan T.T."/>
            <person name="Jiang B.G."/>
            <person name="Yang W.F."/>
            <person name="Lam T.T."/>
            <person name="Chang Q.C."/>
            <person name="Ding S.J."/>
            <person name="Wang X.J."/>
            <person name="Zhu J.G."/>
            <person name="Ruan X.D."/>
            <person name="Zhao L."/>
            <person name="Wei J.T."/>
            <person name="Ye R.Z."/>
            <person name="Que T.C."/>
            <person name="Du C.H."/>
            <person name="Zhou Y.H."/>
            <person name="Cheng J.X."/>
            <person name="Dai P.F."/>
            <person name="Guo W.B."/>
            <person name="Han X.H."/>
            <person name="Huang E.J."/>
            <person name="Li L.F."/>
            <person name="Wei W."/>
            <person name="Gao Y.C."/>
            <person name="Liu J.Z."/>
            <person name="Shao H.Z."/>
            <person name="Wang X."/>
            <person name="Wang C.C."/>
            <person name="Yang T.C."/>
            <person name="Huo Q.B."/>
            <person name="Li W."/>
            <person name="Chen H.Y."/>
            <person name="Chen S.E."/>
            <person name="Zhou L.G."/>
            <person name="Ni X.B."/>
            <person name="Tian J.H."/>
            <person name="Sheng Y."/>
            <person name="Liu T."/>
            <person name="Pan Y.S."/>
            <person name="Xia L.Y."/>
            <person name="Li J."/>
            <person name="Zhao F."/>
            <person name="Cao W.C."/>
        </authorList>
    </citation>
    <scope>NUCLEOTIDE SEQUENCE</scope>
    <source>
        <strain evidence="2">Rsan-2018</strain>
    </source>
</reference>
<protein>
    <submittedName>
        <fullName evidence="2">Uncharacterized protein</fullName>
    </submittedName>
</protein>
<evidence type="ECO:0000256" key="1">
    <source>
        <dbReference type="SAM" id="MobiDB-lite"/>
    </source>
</evidence>
<keyword evidence="3" id="KW-1185">Reference proteome</keyword>
<dbReference type="Proteomes" id="UP000821837">
    <property type="component" value="Chromosome 1"/>
</dbReference>
<gene>
    <name evidence="2" type="ORF">HPB52_019654</name>
</gene>
<organism evidence="2 3">
    <name type="scientific">Rhipicephalus sanguineus</name>
    <name type="common">Brown dog tick</name>
    <name type="synonym">Ixodes sanguineus</name>
    <dbReference type="NCBI Taxonomy" id="34632"/>
    <lineage>
        <taxon>Eukaryota</taxon>
        <taxon>Metazoa</taxon>
        <taxon>Ecdysozoa</taxon>
        <taxon>Arthropoda</taxon>
        <taxon>Chelicerata</taxon>
        <taxon>Arachnida</taxon>
        <taxon>Acari</taxon>
        <taxon>Parasitiformes</taxon>
        <taxon>Ixodida</taxon>
        <taxon>Ixodoidea</taxon>
        <taxon>Ixodidae</taxon>
        <taxon>Rhipicephalinae</taxon>
        <taxon>Rhipicephalus</taxon>
        <taxon>Rhipicephalus</taxon>
    </lineage>
</organism>